<evidence type="ECO:0008006" key="3">
    <source>
        <dbReference type="Google" id="ProtNLM"/>
    </source>
</evidence>
<evidence type="ECO:0000313" key="2">
    <source>
        <dbReference type="Proteomes" id="UP000635606"/>
    </source>
</evidence>
<dbReference type="Pfam" id="PF04328">
    <property type="entry name" value="Sel_put"/>
    <property type="match status" value="1"/>
</dbReference>
<dbReference type="InterPro" id="IPR007423">
    <property type="entry name" value="Sel_put"/>
</dbReference>
<name>A0A8J4A4W7_9ACTN</name>
<accession>A0A8J4A4W7</accession>
<gene>
    <name evidence="1" type="ORF">Voc01_088220</name>
</gene>
<comment type="caution">
    <text evidence="1">The sequence shown here is derived from an EMBL/GenBank/DDBJ whole genome shotgun (WGS) entry which is preliminary data.</text>
</comment>
<dbReference type="AlphaFoldDB" id="A0A8J4A4W7"/>
<dbReference type="EMBL" id="BOPH01000126">
    <property type="protein sequence ID" value="GIJ73905.1"/>
    <property type="molecule type" value="Genomic_DNA"/>
</dbReference>
<sequence>MTRVLARAWWYVRAVMGETAYDTYLEHRGRTHPGEPVLTRREFEERRTKPNVRCC</sequence>
<dbReference type="RefSeq" id="WP_203933720.1">
    <property type="nucleotide sequence ID" value="NZ_BOPH01000126.1"/>
</dbReference>
<proteinExistence type="predicted"/>
<dbReference type="Proteomes" id="UP000635606">
    <property type="component" value="Unassembled WGS sequence"/>
</dbReference>
<organism evidence="1 2">
    <name type="scientific">Virgisporangium ochraceum</name>
    <dbReference type="NCBI Taxonomy" id="65505"/>
    <lineage>
        <taxon>Bacteria</taxon>
        <taxon>Bacillati</taxon>
        <taxon>Actinomycetota</taxon>
        <taxon>Actinomycetes</taxon>
        <taxon>Micromonosporales</taxon>
        <taxon>Micromonosporaceae</taxon>
        <taxon>Virgisporangium</taxon>
    </lineage>
</organism>
<keyword evidence="2" id="KW-1185">Reference proteome</keyword>
<protein>
    <recommendedName>
        <fullName evidence="3">YbdD/YjiX family protein</fullName>
    </recommendedName>
</protein>
<evidence type="ECO:0000313" key="1">
    <source>
        <dbReference type="EMBL" id="GIJ73905.1"/>
    </source>
</evidence>
<reference evidence="1" key="1">
    <citation type="submission" date="2021-01" db="EMBL/GenBank/DDBJ databases">
        <title>Whole genome shotgun sequence of Virgisporangium ochraceum NBRC 16418.</title>
        <authorList>
            <person name="Komaki H."/>
            <person name="Tamura T."/>
        </authorList>
    </citation>
    <scope>NUCLEOTIDE SEQUENCE</scope>
    <source>
        <strain evidence="1">NBRC 16418</strain>
    </source>
</reference>